<comment type="caution">
    <text evidence="2">The sequence shown here is derived from an EMBL/GenBank/DDBJ whole genome shotgun (WGS) entry which is preliminary data.</text>
</comment>
<feature type="compositionally biased region" description="Basic and acidic residues" evidence="1">
    <location>
        <begin position="445"/>
        <end position="454"/>
    </location>
</feature>
<dbReference type="EMBL" id="NQJD01000014">
    <property type="protein sequence ID" value="TAA74937.1"/>
    <property type="molecule type" value="Genomic_DNA"/>
</dbReference>
<proteinExistence type="predicted"/>
<feature type="region of interest" description="Disordered" evidence="1">
    <location>
        <begin position="401"/>
        <end position="514"/>
    </location>
</feature>
<gene>
    <name evidence="2" type="ORF">CDV28_11422</name>
</gene>
<feature type="compositionally biased region" description="Basic and acidic residues" evidence="1">
    <location>
        <begin position="922"/>
        <end position="935"/>
    </location>
</feature>
<feature type="compositionally biased region" description="Acidic residues" evidence="1">
    <location>
        <begin position="402"/>
        <end position="413"/>
    </location>
</feature>
<feature type="compositionally biased region" description="Acidic residues" evidence="1">
    <location>
        <begin position="499"/>
        <end position="510"/>
    </location>
</feature>
<feature type="compositionally biased region" description="Acidic residues" evidence="1">
    <location>
        <begin position="1047"/>
        <end position="1065"/>
    </location>
</feature>
<evidence type="ECO:0000313" key="3">
    <source>
        <dbReference type="Proteomes" id="UP000316238"/>
    </source>
</evidence>
<name>A0A521G1N7_9BACT</name>
<dbReference type="Proteomes" id="UP000316238">
    <property type="component" value="Unassembled WGS sequence"/>
</dbReference>
<evidence type="ECO:0008006" key="4">
    <source>
        <dbReference type="Google" id="ProtNLM"/>
    </source>
</evidence>
<feature type="region of interest" description="Disordered" evidence="1">
    <location>
        <begin position="764"/>
        <end position="788"/>
    </location>
</feature>
<sequence length="1334" mass="146278">MAPSIDEFEDLTQFADESFDTEEVDLFEFTDDEDSPLLRLKSIVLSLDWDITEEILTELNDELANLRSMWKDDKVAQIYLQGMENVGRYMQAEGAYAHPNAIKLLLTLYHNYEKIISSPNISGDSITAMLKADIRKFKVLQFQISTLKKTQGSHDTAEAAPEEIEEGTATTPAALQKQKEAAVAMPPPLRSMEATILGLEWEVTDEGLEKFNTEATQLRSHLSGNTEGQVLIQGLQALGAYIREQKTNAHPDSFTILHSFYDALKMLLESPELGAEQRRQILVEQISSLNSLKEVIARSGASKTAEEAEEDIPEQLEEEPDTAADEKEDVLADDFGAPDEEFGGSPALADDDGMDFDFAFDDDEAETKPQKSNAPPAAVLPEKPVPSKVATVVTAKPATIAADDEDEFDDDLFSDSGGVTPALADEDEEGGFSDSFASTGLGGERAAELDEKLDSFFNFGDNEEEKPKAEAPKPKVTASVSPTEPQKPQKQSLAKILDEIPDDDDEDDTLDSSFFNFDDELEGVASTKLSTGDDDDTLSFDDELGGDFDSKAAKPSAKTLVTAILTDSDEEQRLSTVGDSLDDEDEADDELDSFFNFDDEIERTDTPKKAISSIAVKEQHGDTLNVDDDMFNEQKEETDRPLVTAALTEEDEAKDASATNFAVDEVEEHGLGSGFDSFFSFDDGDAPKTAAVAVEENEDSLSFDDNMFGLQDEKDTLIAPALVDENEESASSVNEEDDVAELRFDNDIFGEQDEIADEESSVEAAFADEEEVSLSTDRDAPGDDGLDSFFNSFDDEVKEGLKTESATIAAVSDLNDDDDKGFASAAGIDVERAAEIKNKLDSLFKFDDEPAVKETAVEVRQADEDTDTPELDDEFITALDEEPAQKEEEMFSTSEFAVIEEEAVADTDDDDAFFAFDSSSGPDKEEGAELSKDEEPATLSFDDEESDDQDFFRLAAEGKETASTEENSANTDDDALFGLAQDENSLTADSQDTDAAQEDDDAFFAFDMKGETSKEEEEFSEDEEPVTLPPDDEESDDDQDFFRFAAEGDETAPDEEATSTTDDDGLFGLDEAVGENSILAENETEDDAFFTFEADSNVEKDTWKEVDVSAILPGEDSDDLLLGEEYETESEPAALFGQDEMQDPFRFNADESTTKEIEPDDVDEEELITAENSSESAAEVISSLTAVAVALTAVPSAHHLRQISELAVAAQKENSLPPHQSIVLNLIDSSVVMLAKTPQGTVVSSAIVKELAAALNKAETPAVLADMISRYTAWQRDFFEQILLSKEQQKVALPKESSPEDVGLRLIQEKFSQLKLEMMEEFDRLRQEIMEGRN</sequence>
<accession>A0A521G1N7</accession>
<feature type="compositionally biased region" description="Acidic residues" evidence="1">
    <location>
        <begin position="349"/>
        <end position="365"/>
    </location>
</feature>
<protein>
    <recommendedName>
        <fullName evidence="4">Pilus assembly protein FimV</fullName>
    </recommendedName>
</protein>
<evidence type="ECO:0000256" key="1">
    <source>
        <dbReference type="SAM" id="MobiDB-lite"/>
    </source>
</evidence>
<feature type="compositionally biased region" description="Polar residues" evidence="1">
    <location>
        <begin position="478"/>
        <end position="492"/>
    </location>
</feature>
<feature type="compositionally biased region" description="Acidic residues" evidence="1">
    <location>
        <begin position="307"/>
        <end position="342"/>
    </location>
</feature>
<feature type="compositionally biased region" description="Acidic residues" evidence="1">
    <location>
        <begin position="991"/>
        <end position="1002"/>
    </location>
</feature>
<feature type="region of interest" description="Disordered" evidence="1">
    <location>
        <begin position="300"/>
        <end position="383"/>
    </location>
</feature>
<evidence type="ECO:0000313" key="2">
    <source>
        <dbReference type="EMBL" id="TAA74937.1"/>
    </source>
</evidence>
<feature type="region of interest" description="Disordered" evidence="1">
    <location>
        <begin position="904"/>
        <end position="1069"/>
    </location>
</feature>
<keyword evidence="3" id="KW-1185">Reference proteome</keyword>
<feature type="compositionally biased region" description="Acidic residues" evidence="1">
    <location>
        <begin position="1014"/>
        <end position="1039"/>
    </location>
</feature>
<reference evidence="2" key="1">
    <citation type="submission" date="2017-07" db="EMBL/GenBank/DDBJ databases">
        <title>The cable genome - Insights into the physiology and evolution of filamentous bacteria capable of sulfide oxidation via long distance electron transfer.</title>
        <authorList>
            <person name="Thorup C."/>
            <person name="Bjerg J.T."/>
            <person name="Schreiber L."/>
            <person name="Nielsen L.P."/>
            <person name="Kjeldsen K.U."/>
            <person name="Boesen T."/>
            <person name="Boggild A."/>
            <person name="Meysman F."/>
            <person name="Geelhoed J."/>
            <person name="Schramm A."/>
        </authorList>
    </citation>
    <scope>NUCLEOTIDE SEQUENCE [LARGE SCALE GENOMIC DNA]</scope>
    <source>
        <strain evidence="2">GS</strain>
    </source>
</reference>
<organism evidence="2 3">
    <name type="scientific">Candidatus Electronema aureum</name>
    <dbReference type="NCBI Taxonomy" id="2005002"/>
    <lineage>
        <taxon>Bacteria</taxon>
        <taxon>Pseudomonadati</taxon>
        <taxon>Thermodesulfobacteriota</taxon>
        <taxon>Desulfobulbia</taxon>
        <taxon>Desulfobulbales</taxon>
        <taxon>Desulfobulbaceae</taxon>
        <taxon>Candidatus Electronema</taxon>
    </lineage>
</organism>